<keyword evidence="2" id="KW-1133">Transmembrane helix</keyword>
<sequence length="184" mass="20296">MRPHLVLRFTLGLLAGTSAAIVLPRAGNRLLQERTTIYFPGPSPGHSDTRAVHDDVQVPAELHVASRSLSDVTTTELLVSEEDPGDMNSMNTPKDASKRAPLAATAPQSEEQKQALKELMTSIFVKVGVGLAVLVGVFCLGVGIYKCHKKGHKKEMDRMRKGIPEKKPWYGKSKYRDRRRTIHG</sequence>
<evidence type="ECO:0000313" key="4">
    <source>
        <dbReference type="EMBL" id="KAK3952656.1"/>
    </source>
</evidence>
<keyword evidence="2" id="KW-0812">Transmembrane</keyword>
<feature type="transmembrane region" description="Helical" evidence="2">
    <location>
        <begin position="123"/>
        <end position="145"/>
    </location>
</feature>
<feature type="signal peptide" evidence="3">
    <location>
        <begin position="1"/>
        <end position="19"/>
    </location>
</feature>
<dbReference type="AlphaFoldDB" id="A0AAN6SGZ3"/>
<evidence type="ECO:0000256" key="3">
    <source>
        <dbReference type="SAM" id="SignalP"/>
    </source>
</evidence>
<evidence type="ECO:0000256" key="2">
    <source>
        <dbReference type="SAM" id="Phobius"/>
    </source>
</evidence>
<feature type="chain" id="PRO_5042889610" description="Mid2 domain-containing protein" evidence="3">
    <location>
        <begin position="20"/>
        <end position="184"/>
    </location>
</feature>
<name>A0AAN6SGZ3_9PEZI</name>
<reference evidence="4" key="1">
    <citation type="journal article" date="2023" name="Mol. Phylogenet. Evol.">
        <title>Genome-scale phylogeny and comparative genomics of the fungal order Sordariales.</title>
        <authorList>
            <person name="Hensen N."/>
            <person name="Bonometti L."/>
            <person name="Westerberg I."/>
            <person name="Brannstrom I.O."/>
            <person name="Guillou S."/>
            <person name="Cros-Aarteil S."/>
            <person name="Calhoun S."/>
            <person name="Haridas S."/>
            <person name="Kuo A."/>
            <person name="Mondo S."/>
            <person name="Pangilinan J."/>
            <person name="Riley R."/>
            <person name="LaButti K."/>
            <person name="Andreopoulos B."/>
            <person name="Lipzen A."/>
            <person name="Chen C."/>
            <person name="Yan M."/>
            <person name="Daum C."/>
            <person name="Ng V."/>
            <person name="Clum A."/>
            <person name="Steindorff A."/>
            <person name="Ohm R.A."/>
            <person name="Martin F."/>
            <person name="Silar P."/>
            <person name="Natvig D.O."/>
            <person name="Lalanne C."/>
            <person name="Gautier V."/>
            <person name="Ament-Velasquez S.L."/>
            <person name="Kruys A."/>
            <person name="Hutchinson M.I."/>
            <person name="Powell A.J."/>
            <person name="Barry K."/>
            <person name="Miller A.N."/>
            <person name="Grigoriev I.V."/>
            <person name="Debuchy R."/>
            <person name="Gladieux P."/>
            <person name="Hiltunen Thoren M."/>
            <person name="Johannesson H."/>
        </authorList>
    </citation>
    <scope>NUCLEOTIDE SEQUENCE</scope>
    <source>
        <strain evidence="4">CBS 626.80</strain>
    </source>
</reference>
<organism evidence="4 5">
    <name type="scientific">Pseudoneurospora amorphoporcata</name>
    <dbReference type="NCBI Taxonomy" id="241081"/>
    <lineage>
        <taxon>Eukaryota</taxon>
        <taxon>Fungi</taxon>
        <taxon>Dikarya</taxon>
        <taxon>Ascomycota</taxon>
        <taxon>Pezizomycotina</taxon>
        <taxon>Sordariomycetes</taxon>
        <taxon>Sordariomycetidae</taxon>
        <taxon>Sordariales</taxon>
        <taxon>Sordariaceae</taxon>
        <taxon>Pseudoneurospora</taxon>
    </lineage>
</organism>
<protein>
    <recommendedName>
        <fullName evidence="6">Mid2 domain-containing protein</fullName>
    </recommendedName>
</protein>
<dbReference type="Proteomes" id="UP001303222">
    <property type="component" value="Unassembled WGS sequence"/>
</dbReference>
<comment type="caution">
    <text evidence="4">The sequence shown here is derived from an EMBL/GenBank/DDBJ whole genome shotgun (WGS) entry which is preliminary data.</text>
</comment>
<evidence type="ECO:0008006" key="6">
    <source>
        <dbReference type="Google" id="ProtNLM"/>
    </source>
</evidence>
<dbReference type="EMBL" id="MU859119">
    <property type="protein sequence ID" value="KAK3952656.1"/>
    <property type="molecule type" value="Genomic_DNA"/>
</dbReference>
<accession>A0AAN6SGZ3</accession>
<evidence type="ECO:0000256" key="1">
    <source>
        <dbReference type="SAM" id="MobiDB-lite"/>
    </source>
</evidence>
<proteinExistence type="predicted"/>
<feature type="compositionally biased region" description="Basic residues" evidence="1">
    <location>
        <begin position="173"/>
        <end position="184"/>
    </location>
</feature>
<gene>
    <name evidence="4" type="ORF">QBC32DRAFT_211955</name>
</gene>
<keyword evidence="2" id="KW-0472">Membrane</keyword>
<feature type="region of interest" description="Disordered" evidence="1">
    <location>
        <begin position="164"/>
        <end position="184"/>
    </location>
</feature>
<feature type="region of interest" description="Disordered" evidence="1">
    <location>
        <begin position="79"/>
        <end position="109"/>
    </location>
</feature>
<reference evidence="4" key="2">
    <citation type="submission" date="2023-06" db="EMBL/GenBank/DDBJ databases">
        <authorList>
            <consortium name="Lawrence Berkeley National Laboratory"/>
            <person name="Mondo S.J."/>
            <person name="Hensen N."/>
            <person name="Bonometti L."/>
            <person name="Westerberg I."/>
            <person name="Brannstrom I.O."/>
            <person name="Guillou S."/>
            <person name="Cros-Aarteil S."/>
            <person name="Calhoun S."/>
            <person name="Haridas S."/>
            <person name="Kuo A."/>
            <person name="Pangilinan J."/>
            <person name="Riley R."/>
            <person name="Labutti K."/>
            <person name="Andreopoulos B."/>
            <person name="Lipzen A."/>
            <person name="Chen C."/>
            <person name="Yanf M."/>
            <person name="Daum C."/>
            <person name="Ng V."/>
            <person name="Clum A."/>
            <person name="Steindorff A."/>
            <person name="Ohm R."/>
            <person name="Martin F."/>
            <person name="Silar P."/>
            <person name="Natvig D."/>
            <person name="Lalanne C."/>
            <person name="Gautier V."/>
            <person name="Ament-Velasquez S.L."/>
            <person name="Kruys A."/>
            <person name="Hutchinson M.I."/>
            <person name="Powell A.J."/>
            <person name="Barry K."/>
            <person name="Miller A.N."/>
            <person name="Grigoriev I.V."/>
            <person name="Debuchy R."/>
            <person name="Gladieux P."/>
            <person name="Thoren M.H."/>
            <person name="Johannesson H."/>
        </authorList>
    </citation>
    <scope>NUCLEOTIDE SEQUENCE</scope>
    <source>
        <strain evidence="4">CBS 626.80</strain>
    </source>
</reference>
<evidence type="ECO:0000313" key="5">
    <source>
        <dbReference type="Proteomes" id="UP001303222"/>
    </source>
</evidence>
<keyword evidence="5" id="KW-1185">Reference proteome</keyword>
<keyword evidence="3" id="KW-0732">Signal</keyword>